<evidence type="ECO:0000256" key="4">
    <source>
        <dbReference type="ARBA" id="ARBA00022692"/>
    </source>
</evidence>
<proteinExistence type="inferred from homology"/>
<dbReference type="PANTHER" id="PTHR30489">
    <property type="entry name" value="LIPOPROTEIN-RELEASING SYSTEM TRANSMEMBRANE PROTEIN LOLE"/>
    <property type="match status" value="1"/>
</dbReference>
<dbReference type="GO" id="GO:0044874">
    <property type="term" value="P:lipoprotein localization to outer membrane"/>
    <property type="evidence" value="ECO:0007669"/>
    <property type="project" value="TreeGrafter"/>
</dbReference>
<feature type="domain" description="ABC3 transporter permease C-terminal" evidence="8">
    <location>
        <begin position="55"/>
        <end position="174"/>
    </location>
</feature>
<feature type="transmembrane region" description="Helical" evidence="7">
    <location>
        <begin position="48"/>
        <end position="68"/>
    </location>
</feature>
<comment type="similarity">
    <text evidence="2">Belongs to the ABC-4 integral membrane protein family. LolC/E subfamily.</text>
</comment>
<name>A0A1I2FJE1_9BACL</name>
<protein>
    <submittedName>
        <fullName evidence="9">FtsX-like permease family protein</fullName>
    </submittedName>
</protein>
<feature type="transmembrane region" description="Helical" evidence="7">
    <location>
        <begin position="98"/>
        <end position="123"/>
    </location>
</feature>
<keyword evidence="5 7" id="KW-1133">Transmembrane helix</keyword>
<reference evidence="10" key="1">
    <citation type="submission" date="2016-10" db="EMBL/GenBank/DDBJ databases">
        <authorList>
            <person name="Varghese N."/>
            <person name="Submissions S."/>
        </authorList>
    </citation>
    <scope>NUCLEOTIDE SEQUENCE [LARGE SCALE GENOMIC DNA]</scope>
    <source>
        <strain evidence="10">CGMCC 1.10223</strain>
    </source>
</reference>
<feature type="transmembrane region" description="Helical" evidence="7">
    <location>
        <begin position="143"/>
        <end position="166"/>
    </location>
</feature>
<evidence type="ECO:0000256" key="7">
    <source>
        <dbReference type="SAM" id="Phobius"/>
    </source>
</evidence>
<dbReference type="Pfam" id="PF02687">
    <property type="entry name" value="FtsX"/>
    <property type="match status" value="1"/>
</dbReference>
<sequence length="181" mass="19641">MDVYFINAKNPAQSEALAQDLNTRYKDSAKVVMQQTLLDSVFKEATAFLIYPMSLMGLLFLVVTFLITHSTCRIHMRKESKTYGIYKSLGLTSFRIRLSIAMGIGILSALGALIGLLAGVYALPLLLETILSGYGIVALPLTFSWGGVLVVSCLSIFSAVLGSWASSKAIKQATPRILVTE</sequence>
<keyword evidence="10" id="KW-1185">Reference proteome</keyword>
<evidence type="ECO:0000256" key="6">
    <source>
        <dbReference type="ARBA" id="ARBA00023136"/>
    </source>
</evidence>
<dbReference type="PANTHER" id="PTHR30489:SF0">
    <property type="entry name" value="LIPOPROTEIN-RELEASING SYSTEM TRANSMEMBRANE PROTEIN LOLE"/>
    <property type="match status" value="1"/>
</dbReference>
<evidence type="ECO:0000313" key="9">
    <source>
        <dbReference type="EMBL" id="SFF05594.1"/>
    </source>
</evidence>
<evidence type="ECO:0000313" key="10">
    <source>
        <dbReference type="Proteomes" id="UP000183410"/>
    </source>
</evidence>
<gene>
    <name evidence="9" type="ORF">SAMN04487969_112136</name>
</gene>
<dbReference type="OrthoDB" id="2024371at2"/>
<evidence type="ECO:0000259" key="8">
    <source>
        <dbReference type="Pfam" id="PF02687"/>
    </source>
</evidence>
<keyword evidence="3" id="KW-1003">Cell membrane</keyword>
<dbReference type="Proteomes" id="UP000183410">
    <property type="component" value="Unassembled WGS sequence"/>
</dbReference>
<accession>A0A1I2FJE1</accession>
<evidence type="ECO:0000256" key="1">
    <source>
        <dbReference type="ARBA" id="ARBA00004651"/>
    </source>
</evidence>
<keyword evidence="6 7" id="KW-0472">Membrane</keyword>
<evidence type="ECO:0000256" key="5">
    <source>
        <dbReference type="ARBA" id="ARBA00022989"/>
    </source>
</evidence>
<evidence type="ECO:0000256" key="3">
    <source>
        <dbReference type="ARBA" id="ARBA00022475"/>
    </source>
</evidence>
<comment type="subcellular location">
    <subcellularLocation>
        <location evidence="1">Cell membrane</location>
        <topology evidence="1">Multi-pass membrane protein</topology>
    </subcellularLocation>
</comment>
<dbReference type="EMBL" id="FONN01000012">
    <property type="protein sequence ID" value="SFF05594.1"/>
    <property type="molecule type" value="Genomic_DNA"/>
</dbReference>
<dbReference type="InterPro" id="IPR051447">
    <property type="entry name" value="Lipoprotein-release_system"/>
</dbReference>
<dbReference type="InterPro" id="IPR003838">
    <property type="entry name" value="ABC3_permease_C"/>
</dbReference>
<dbReference type="GO" id="GO:0098797">
    <property type="term" value="C:plasma membrane protein complex"/>
    <property type="evidence" value="ECO:0007669"/>
    <property type="project" value="TreeGrafter"/>
</dbReference>
<evidence type="ECO:0000256" key="2">
    <source>
        <dbReference type="ARBA" id="ARBA00005236"/>
    </source>
</evidence>
<organism evidence="9 10">
    <name type="scientific">Paenibacillus algorifonticola</name>
    <dbReference type="NCBI Taxonomy" id="684063"/>
    <lineage>
        <taxon>Bacteria</taxon>
        <taxon>Bacillati</taxon>
        <taxon>Bacillota</taxon>
        <taxon>Bacilli</taxon>
        <taxon>Bacillales</taxon>
        <taxon>Paenibacillaceae</taxon>
        <taxon>Paenibacillus</taxon>
    </lineage>
</organism>
<keyword evidence="4 7" id="KW-0812">Transmembrane</keyword>
<dbReference type="AlphaFoldDB" id="A0A1I2FJE1"/>